<evidence type="ECO:0000256" key="7">
    <source>
        <dbReference type="ARBA" id="ARBA00022807"/>
    </source>
</evidence>
<feature type="compositionally biased region" description="Low complexity" evidence="12">
    <location>
        <begin position="169"/>
        <end position="215"/>
    </location>
</feature>
<feature type="compositionally biased region" description="Low complexity" evidence="12">
    <location>
        <begin position="588"/>
        <end position="599"/>
    </location>
</feature>
<feature type="domain" description="Peptidase C54 catalytic" evidence="13">
    <location>
        <begin position="266"/>
        <end position="654"/>
    </location>
</feature>
<dbReference type="SUPFAM" id="SSF54001">
    <property type="entry name" value="Cysteine proteinases"/>
    <property type="match status" value="2"/>
</dbReference>
<dbReference type="GO" id="GO:0019786">
    <property type="term" value="F:protein-phosphatidylethanolamide deconjugating activity"/>
    <property type="evidence" value="ECO:0007669"/>
    <property type="project" value="InterPro"/>
</dbReference>
<evidence type="ECO:0000256" key="12">
    <source>
        <dbReference type="SAM" id="MobiDB-lite"/>
    </source>
</evidence>
<evidence type="ECO:0000259" key="13">
    <source>
        <dbReference type="Pfam" id="PF03416"/>
    </source>
</evidence>
<evidence type="ECO:0000256" key="3">
    <source>
        <dbReference type="ARBA" id="ARBA00022448"/>
    </source>
</evidence>
<keyword evidence="7" id="KW-0788">Thiol protease</keyword>
<evidence type="ECO:0000256" key="9">
    <source>
        <dbReference type="ARBA" id="ARBA00023006"/>
    </source>
</evidence>
<sequence length="950" mass="102570">MNSKNSRTSSPAHNAPSKLPKFLQKQSTRDRSKSVTDPGAGRAPSPEVHSTPVPGKKSKYSSSPDMDEPPVIVEPARHYPSSPSSSRRISGWFSHTFSSSSNDLSLPSLLATHSTPKTRGSALLTAAKHGKGHLDKAMRYLLDSDSTPDKCTDPIWLLGVQHPGFEPNSAPISPSTSTSSSLRRGSVSPTSLRSSTSSLASEHGSISQSSTGSNSKPHPAANWPPVFYIDFTSRDGRLADLCDNGFLDTASNTSTKKSAWQWVGGEKTWSSDSGWGCMLRTGQSLLANALVHVHLGRDWRKPPHPVLTADYATYVQILTWFLDTPAPEAPFSVHRMALAGKEYGTDVGKWFGPAVAANAIKTLVNAYPEAGIGVAAAPDGMLYQTDVYAASHGDHFDRPVLVLVGTRVGLDRVNPVYYDFIKALYTFPQSVGIAGGRPSSSYYFVGAQADNLFYLDPHHARPTIPLRPSPPGPSPIQLLHQSSEGDKDSGRFSGSRGKYHRRLPTSPSSTRTSVTASSTFSYHAPVSPSPLQQQLSTDSERSEASAENKPRSPPAAPSSHHGRWRSASQPPSSPSDPRTSDVGSQDHASSNNSAAGSASGLEPVQVHYCTAYSGTELKTFHCDRVRKMPLNGLDPSMLIGFLCRTEEEWLDLRKRIAQLPKTTITIMDEPPSWPEDADVGMESVSEQDVLELSDEEDELGISKPDADDEGGEDGEEDEEDDDDDDDGEQFFDTRSASASLSSGGRNQGDAPKSDNDTEEEPIDPVTPGPTSRFDMGASYTEKEDDEIEDDWVEPSMPTPMPNDERFTMVDKPKHSPPQHRHSGSTSSSASASASSQPSTASSSDHPTTPAPPPVKKTKSRDGAVSKKRKGKRQVPVPVPVAKETEAYPFPVTRPNEGDQDDDWEKDEDEPPSVSFDGVEEKPRRMHTARARDGGRTQSGGVKGILTDDLA</sequence>
<dbReference type="Pfam" id="PF03416">
    <property type="entry name" value="Peptidase_C54"/>
    <property type="match status" value="1"/>
</dbReference>
<dbReference type="GO" id="GO:0034727">
    <property type="term" value="P:piecemeal microautophagy of the nucleus"/>
    <property type="evidence" value="ECO:0007669"/>
    <property type="project" value="TreeGrafter"/>
</dbReference>
<evidence type="ECO:0000256" key="8">
    <source>
        <dbReference type="ARBA" id="ARBA00022927"/>
    </source>
</evidence>
<protein>
    <recommendedName>
        <fullName evidence="11">Cysteine protease</fullName>
        <ecNumber evidence="11">3.4.22.-</ecNumber>
    </recommendedName>
</protein>
<comment type="catalytic activity">
    <reaction evidence="10">
        <text>[protein]-C-terminal L-amino acid-glycyl-phosphatidylethanolamide + H2O = [protein]-C-terminal L-amino acid-glycine + a 1,2-diacyl-sn-glycero-3-phosphoethanolamine</text>
        <dbReference type="Rhea" id="RHEA:67548"/>
        <dbReference type="Rhea" id="RHEA-COMP:17323"/>
        <dbReference type="Rhea" id="RHEA-COMP:17324"/>
        <dbReference type="ChEBI" id="CHEBI:15377"/>
        <dbReference type="ChEBI" id="CHEBI:64612"/>
        <dbReference type="ChEBI" id="CHEBI:172940"/>
        <dbReference type="ChEBI" id="CHEBI:172941"/>
    </reaction>
    <physiologicalReaction direction="left-to-right" evidence="10">
        <dbReference type="Rhea" id="RHEA:67549"/>
    </physiologicalReaction>
</comment>
<evidence type="ECO:0000256" key="10">
    <source>
        <dbReference type="ARBA" id="ARBA00029362"/>
    </source>
</evidence>
<evidence type="ECO:0000313" key="14">
    <source>
        <dbReference type="EMBL" id="TEB27839.1"/>
    </source>
</evidence>
<feature type="compositionally biased region" description="Acidic residues" evidence="12">
    <location>
        <begin position="897"/>
        <end position="910"/>
    </location>
</feature>
<feature type="compositionally biased region" description="Basic and acidic residues" evidence="12">
    <location>
        <begin position="538"/>
        <end position="550"/>
    </location>
</feature>
<dbReference type="EMBL" id="QPFP01000036">
    <property type="protein sequence ID" value="TEB27839.1"/>
    <property type="molecule type" value="Genomic_DNA"/>
</dbReference>
<evidence type="ECO:0000256" key="2">
    <source>
        <dbReference type="ARBA" id="ARBA00010958"/>
    </source>
</evidence>
<feature type="compositionally biased region" description="Acidic residues" evidence="12">
    <location>
        <begin position="688"/>
        <end position="699"/>
    </location>
</feature>
<evidence type="ECO:0000256" key="4">
    <source>
        <dbReference type="ARBA" id="ARBA00022490"/>
    </source>
</evidence>
<dbReference type="GO" id="GO:0000423">
    <property type="term" value="P:mitophagy"/>
    <property type="evidence" value="ECO:0007669"/>
    <property type="project" value="TreeGrafter"/>
</dbReference>
<dbReference type="GO" id="GO:0000407">
    <property type="term" value="C:phagophore assembly site"/>
    <property type="evidence" value="ECO:0007669"/>
    <property type="project" value="UniProtKB-SubCell"/>
</dbReference>
<keyword evidence="6 11" id="KW-0378">Hydrolase</keyword>
<feature type="region of interest" description="Disordered" evidence="12">
    <location>
        <begin position="462"/>
        <end position="599"/>
    </location>
</feature>
<organism evidence="14 15">
    <name type="scientific">Coprinellus micaceus</name>
    <name type="common">Glistening ink-cap mushroom</name>
    <name type="synonym">Coprinus micaceus</name>
    <dbReference type="NCBI Taxonomy" id="71717"/>
    <lineage>
        <taxon>Eukaryota</taxon>
        <taxon>Fungi</taxon>
        <taxon>Dikarya</taxon>
        <taxon>Basidiomycota</taxon>
        <taxon>Agaricomycotina</taxon>
        <taxon>Agaricomycetes</taxon>
        <taxon>Agaricomycetidae</taxon>
        <taxon>Agaricales</taxon>
        <taxon>Agaricineae</taxon>
        <taxon>Psathyrellaceae</taxon>
        <taxon>Coprinellus</taxon>
    </lineage>
</organism>
<comment type="caution">
    <text evidence="14">The sequence shown here is derived from an EMBL/GenBank/DDBJ whole genome shotgun (WGS) entry which is preliminary data.</text>
</comment>
<feature type="compositionally biased region" description="Acidic residues" evidence="12">
    <location>
        <begin position="782"/>
        <end position="792"/>
    </location>
</feature>
<feature type="region of interest" description="Disordered" evidence="12">
    <location>
        <begin position="1"/>
        <end position="85"/>
    </location>
</feature>
<keyword evidence="15" id="KW-1185">Reference proteome</keyword>
<keyword evidence="5 11" id="KW-0645">Protease</keyword>
<comment type="function">
    <text evidence="11">Required for selective autophagic degradation of the nucleus (nucleophagy) as well as for mitophagy which contributes to regulate mitochondrial quantity and quality by eliminating the mitochondria to a basal level to fulfill cellular energy requirements and preventing excess ROS production.</text>
</comment>
<dbReference type="PANTHER" id="PTHR22624">
    <property type="entry name" value="CYSTEINE PROTEASE ATG4"/>
    <property type="match status" value="1"/>
</dbReference>
<dbReference type="GO" id="GO:0000045">
    <property type="term" value="P:autophagosome assembly"/>
    <property type="evidence" value="ECO:0007669"/>
    <property type="project" value="TreeGrafter"/>
</dbReference>
<proteinExistence type="inferred from homology"/>
<keyword evidence="11" id="KW-0539">Nucleus</keyword>
<evidence type="ECO:0000256" key="11">
    <source>
        <dbReference type="RuleBase" id="RU363115"/>
    </source>
</evidence>
<keyword evidence="8" id="KW-0653">Protein transport</keyword>
<feature type="compositionally biased region" description="Basic and acidic residues" evidence="12">
    <location>
        <begin position="802"/>
        <end position="813"/>
    </location>
</feature>
<reference evidence="14 15" key="1">
    <citation type="journal article" date="2019" name="Nat. Ecol. Evol.">
        <title>Megaphylogeny resolves global patterns of mushroom evolution.</title>
        <authorList>
            <person name="Varga T."/>
            <person name="Krizsan K."/>
            <person name="Foldi C."/>
            <person name="Dima B."/>
            <person name="Sanchez-Garcia M."/>
            <person name="Sanchez-Ramirez S."/>
            <person name="Szollosi G.J."/>
            <person name="Szarkandi J.G."/>
            <person name="Papp V."/>
            <person name="Albert L."/>
            <person name="Andreopoulos W."/>
            <person name="Angelini C."/>
            <person name="Antonin V."/>
            <person name="Barry K.W."/>
            <person name="Bougher N.L."/>
            <person name="Buchanan P."/>
            <person name="Buyck B."/>
            <person name="Bense V."/>
            <person name="Catcheside P."/>
            <person name="Chovatia M."/>
            <person name="Cooper J."/>
            <person name="Damon W."/>
            <person name="Desjardin D."/>
            <person name="Finy P."/>
            <person name="Geml J."/>
            <person name="Haridas S."/>
            <person name="Hughes K."/>
            <person name="Justo A."/>
            <person name="Karasinski D."/>
            <person name="Kautmanova I."/>
            <person name="Kiss B."/>
            <person name="Kocsube S."/>
            <person name="Kotiranta H."/>
            <person name="LaButti K.M."/>
            <person name="Lechner B.E."/>
            <person name="Liimatainen K."/>
            <person name="Lipzen A."/>
            <person name="Lukacs Z."/>
            <person name="Mihaltcheva S."/>
            <person name="Morgado L.N."/>
            <person name="Niskanen T."/>
            <person name="Noordeloos M.E."/>
            <person name="Ohm R.A."/>
            <person name="Ortiz-Santana B."/>
            <person name="Ovrebo C."/>
            <person name="Racz N."/>
            <person name="Riley R."/>
            <person name="Savchenko A."/>
            <person name="Shiryaev A."/>
            <person name="Soop K."/>
            <person name="Spirin V."/>
            <person name="Szebenyi C."/>
            <person name="Tomsovsky M."/>
            <person name="Tulloss R.E."/>
            <person name="Uehling J."/>
            <person name="Grigoriev I.V."/>
            <person name="Vagvolgyi C."/>
            <person name="Papp T."/>
            <person name="Martin F.M."/>
            <person name="Miettinen O."/>
            <person name="Hibbett D.S."/>
            <person name="Nagy L.G."/>
        </authorList>
    </citation>
    <scope>NUCLEOTIDE SEQUENCE [LARGE SCALE GENOMIC DNA]</scope>
    <source>
        <strain evidence="14 15">FP101781</strain>
    </source>
</reference>
<feature type="compositionally biased region" description="Pro residues" evidence="12">
    <location>
        <begin position="465"/>
        <end position="474"/>
    </location>
</feature>
<dbReference type="EC" id="3.4.22.-" evidence="11"/>
<dbReference type="GO" id="GO:0005634">
    <property type="term" value="C:nucleus"/>
    <property type="evidence" value="ECO:0007669"/>
    <property type="project" value="UniProtKB-SubCell"/>
</dbReference>
<comment type="subcellular location">
    <subcellularLocation>
        <location evidence="11">Nucleus</location>
    </subcellularLocation>
    <subcellularLocation>
        <location evidence="11">Cytoplasm</location>
    </subcellularLocation>
    <subcellularLocation>
        <location evidence="1">Preautophagosomal structure</location>
    </subcellularLocation>
</comment>
<dbReference type="GO" id="GO:0004197">
    <property type="term" value="F:cysteine-type endopeptidase activity"/>
    <property type="evidence" value="ECO:0007669"/>
    <property type="project" value="TreeGrafter"/>
</dbReference>
<keyword evidence="3" id="KW-0813">Transport</keyword>
<feature type="region of interest" description="Disordered" evidence="12">
    <location>
        <begin position="167"/>
        <end position="218"/>
    </location>
</feature>
<feature type="compositionally biased region" description="Low complexity" evidence="12">
    <location>
        <begin position="505"/>
        <end position="521"/>
    </location>
</feature>
<dbReference type="PANTHER" id="PTHR22624:SF49">
    <property type="entry name" value="CYSTEINE PROTEASE"/>
    <property type="match status" value="1"/>
</dbReference>
<feature type="compositionally biased region" description="Acidic residues" evidence="12">
    <location>
        <begin position="706"/>
        <end position="729"/>
    </location>
</feature>
<dbReference type="GO" id="GO:0035973">
    <property type="term" value="P:aggrephagy"/>
    <property type="evidence" value="ECO:0007669"/>
    <property type="project" value="TreeGrafter"/>
</dbReference>
<evidence type="ECO:0000256" key="5">
    <source>
        <dbReference type="ARBA" id="ARBA00022670"/>
    </source>
</evidence>
<dbReference type="GO" id="GO:0015031">
    <property type="term" value="P:protein transport"/>
    <property type="evidence" value="ECO:0007669"/>
    <property type="project" value="UniProtKB-KW"/>
</dbReference>
<evidence type="ECO:0000256" key="6">
    <source>
        <dbReference type="ARBA" id="ARBA00022801"/>
    </source>
</evidence>
<dbReference type="InterPro" id="IPR005078">
    <property type="entry name" value="Peptidase_C54"/>
</dbReference>
<dbReference type="InterPro" id="IPR038765">
    <property type="entry name" value="Papain-like_cys_pep_sf"/>
</dbReference>
<dbReference type="GO" id="GO:0016485">
    <property type="term" value="P:protein processing"/>
    <property type="evidence" value="ECO:0007669"/>
    <property type="project" value="TreeGrafter"/>
</dbReference>
<accession>A0A4Y7T2R8</accession>
<evidence type="ECO:0000256" key="1">
    <source>
        <dbReference type="ARBA" id="ARBA00004329"/>
    </source>
</evidence>
<keyword evidence="4 11" id="KW-0963">Cytoplasm</keyword>
<feature type="region of interest" description="Disordered" evidence="12">
    <location>
        <begin position="666"/>
        <end position="950"/>
    </location>
</feature>
<feature type="compositionally biased region" description="Low complexity" evidence="12">
    <location>
        <begin position="734"/>
        <end position="744"/>
    </location>
</feature>
<evidence type="ECO:0000313" key="15">
    <source>
        <dbReference type="Proteomes" id="UP000298030"/>
    </source>
</evidence>
<feature type="compositionally biased region" description="Polar residues" evidence="12">
    <location>
        <begin position="1"/>
        <end position="12"/>
    </location>
</feature>
<dbReference type="InterPro" id="IPR046792">
    <property type="entry name" value="Peptidase_C54_cat"/>
</dbReference>
<feature type="compositionally biased region" description="Low complexity" evidence="12">
    <location>
        <begin position="823"/>
        <end position="847"/>
    </location>
</feature>
<gene>
    <name evidence="14" type="ORF">FA13DRAFT_1755921</name>
</gene>
<name>A0A4Y7T2R8_COPMI</name>
<dbReference type="OrthoDB" id="2960936at2759"/>
<dbReference type="AlphaFoldDB" id="A0A4Y7T2R8"/>
<dbReference type="Proteomes" id="UP000298030">
    <property type="component" value="Unassembled WGS sequence"/>
</dbReference>
<dbReference type="STRING" id="71717.A0A4Y7T2R8"/>
<comment type="similarity">
    <text evidence="2 11">Belongs to the peptidase C54 family.</text>
</comment>
<keyword evidence="9" id="KW-0072">Autophagy</keyword>